<dbReference type="EMBL" id="JABXBU010002228">
    <property type="protein sequence ID" value="KAF8770190.1"/>
    <property type="molecule type" value="Genomic_DNA"/>
</dbReference>
<dbReference type="PROSITE" id="PS50158">
    <property type="entry name" value="ZF_CCHC"/>
    <property type="match status" value="1"/>
</dbReference>
<dbReference type="InterPro" id="IPR036875">
    <property type="entry name" value="Znf_CCHC_sf"/>
</dbReference>
<dbReference type="InterPro" id="IPR001878">
    <property type="entry name" value="Znf_CCHC"/>
</dbReference>
<evidence type="ECO:0000313" key="4">
    <source>
        <dbReference type="EMBL" id="KAF8770190.1"/>
    </source>
</evidence>
<gene>
    <name evidence="4" type="ORF">HNY73_017752</name>
</gene>
<keyword evidence="5" id="KW-1185">Reference proteome</keyword>
<evidence type="ECO:0000313" key="5">
    <source>
        <dbReference type="Proteomes" id="UP000807504"/>
    </source>
</evidence>
<dbReference type="SMART" id="SM00343">
    <property type="entry name" value="ZnF_C2HC"/>
    <property type="match status" value="1"/>
</dbReference>
<reference evidence="4" key="1">
    <citation type="journal article" date="2020" name="bioRxiv">
        <title>Chromosome-level reference genome of the European wasp spider Argiope bruennichi: a resource for studies on range expansion and evolutionary adaptation.</title>
        <authorList>
            <person name="Sheffer M.M."/>
            <person name="Hoppe A."/>
            <person name="Krehenwinkel H."/>
            <person name="Uhl G."/>
            <person name="Kuss A.W."/>
            <person name="Jensen L."/>
            <person name="Jensen C."/>
            <person name="Gillespie R.G."/>
            <person name="Hoff K.J."/>
            <person name="Prost S."/>
        </authorList>
    </citation>
    <scope>NUCLEOTIDE SEQUENCE</scope>
</reference>
<reference evidence="4" key="2">
    <citation type="submission" date="2020-06" db="EMBL/GenBank/DDBJ databases">
        <authorList>
            <person name="Sheffer M."/>
        </authorList>
    </citation>
    <scope>NUCLEOTIDE SEQUENCE</scope>
</reference>
<evidence type="ECO:0000259" key="3">
    <source>
        <dbReference type="PROSITE" id="PS50158"/>
    </source>
</evidence>
<dbReference type="GO" id="GO:0008270">
    <property type="term" value="F:zinc ion binding"/>
    <property type="evidence" value="ECO:0007669"/>
    <property type="project" value="UniProtKB-KW"/>
</dbReference>
<dbReference type="SUPFAM" id="SSF57756">
    <property type="entry name" value="Retrovirus zinc finger-like domains"/>
    <property type="match status" value="1"/>
</dbReference>
<evidence type="ECO:0000256" key="1">
    <source>
        <dbReference type="PROSITE-ProRule" id="PRU00047"/>
    </source>
</evidence>
<sequence length="401" mass="46021">MVLTRSQAKMAESENNKFQEIFAFMKELKQSLEENQAAQKKMFEENQAAQKKMFEENQAAQKKMFEENRATQEKTLEKIEEMKSGQEELKKDIVSVKEEFSNIIQEKMNATEDKVASFENKVREDIGKEFEQKFGKEIESLKKQISHEHEESKVIFTPSLATIKLSTFDGKTSWQVYKTQFTMVAEANGWNPQAKAFHLATSLRGDAADILETLTEEQRHDFQALSSALELRFGEKCTKEYSRLQLKFRYQKAGESLQELAADIQRLSHLAFSDCPVETRQDLALQHFVDSVRDPETRKALRLADVKDIGSALVFAHKIEAAQQGTRKDRHPIRAVSAANLDSDFVKQIDYLRRGIRRLKECKDGRSTEIRCWTCGTAGHVRRNCRVSRSGGNNFPPHQGN</sequence>
<comment type="caution">
    <text evidence="4">The sequence shown here is derived from an EMBL/GenBank/DDBJ whole genome shotgun (WGS) entry which is preliminary data.</text>
</comment>
<protein>
    <recommendedName>
        <fullName evidence="3">CCHC-type domain-containing protein</fullName>
    </recommendedName>
</protein>
<keyword evidence="2" id="KW-0175">Coiled coil</keyword>
<feature type="coiled-coil region" evidence="2">
    <location>
        <begin position="25"/>
        <end position="121"/>
    </location>
</feature>
<name>A0A8T0EC20_ARGBR</name>
<evidence type="ECO:0000256" key="2">
    <source>
        <dbReference type="SAM" id="Coils"/>
    </source>
</evidence>
<keyword evidence="1" id="KW-0479">Metal-binding</keyword>
<dbReference type="PANTHER" id="PTHR45823:SF1">
    <property type="entry name" value="T-SNARE COILED-COIL HOMOLOGY DOMAIN-CONTAINING PROTEIN"/>
    <property type="match status" value="1"/>
</dbReference>
<proteinExistence type="predicted"/>
<feature type="domain" description="CCHC-type" evidence="3">
    <location>
        <begin position="371"/>
        <end position="386"/>
    </location>
</feature>
<keyword evidence="1" id="KW-0862">Zinc</keyword>
<dbReference type="GO" id="GO:0003676">
    <property type="term" value="F:nucleic acid binding"/>
    <property type="evidence" value="ECO:0007669"/>
    <property type="project" value="InterPro"/>
</dbReference>
<dbReference type="Proteomes" id="UP000807504">
    <property type="component" value="Unassembled WGS sequence"/>
</dbReference>
<dbReference type="AlphaFoldDB" id="A0A8T0EC20"/>
<dbReference type="PANTHER" id="PTHR45823">
    <property type="entry name" value="T-SNARE COILED-COIL HOMOLOGY DOMAIN-CONTAINING PROTEIN"/>
    <property type="match status" value="1"/>
</dbReference>
<accession>A0A8T0EC20</accession>
<organism evidence="4 5">
    <name type="scientific">Argiope bruennichi</name>
    <name type="common">Wasp spider</name>
    <name type="synonym">Aranea bruennichi</name>
    <dbReference type="NCBI Taxonomy" id="94029"/>
    <lineage>
        <taxon>Eukaryota</taxon>
        <taxon>Metazoa</taxon>
        <taxon>Ecdysozoa</taxon>
        <taxon>Arthropoda</taxon>
        <taxon>Chelicerata</taxon>
        <taxon>Arachnida</taxon>
        <taxon>Araneae</taxon>
        <taxon>Araneomorphae</taxon>
        <taxon>Entelegynae</taxon>
        <taxon>Araneoidea</taxon>
        <taxon>Araneidae</taxon>
        <taxon>Argiope</taxon>
    </lineage>
</organism>
<keyword evidence="1" id="KW-0863">Zinc-finger</keyword>